<dbReference type="InterPro" id="IPR001214">
    <property type="entry name" value="SET_dom"/>
</dbReference>
<feature type="chain" id="PRO_5044807932" description="SET domain-containing protein" evidence="2">
    <location>
        <begin position="19"/>
        <end position="692"/>
    </location>
</feature>
<dbReference type="Pfam" id="PF00856">
    <property type="entry name" value="SET"/>
    <property type="match status" value="1"/>
</dbReference>
<keyword evidence="5" id="KW-1185">Reference proteome</keyword>
<dbReference type="SUPFAM" id="SSF82199">
    <property type="entry name" value="SET domain"/>
    <property type="match status" value="1"/>
</dbReference>
<dbReference type="PROSITE" id="PS51257">
    <property type="entry name" value="PROKAR_LIPOPROTEIN"/>
    <property type="match status" value="1"/>
</dbReference>
<organism evidence="4 5">
    <name type="scientific">Cyclotella cryptica</name>
    <dbReference type="NCBI Taxonomy" id="29204"/>
    <lineage>
        <taxon>Eukaryota</taxon>
        <taxon>Sar</taxon>
        <taxon>Stramenopiles</taxon>
        <taxon>Ochrophyta</taxon>
        <taxon>Bacillariophyta</taxon>
        <taxon>Coscinodiscophyceae</taxon>
        <taxon>Thalassiosirophycidae</taxon>
        <taxon>Stephanodiscales</taxon>
        <taxon>Stephanodiscaceae</taxon>
        <taxon>Cyclotella</taxon>
    </lineage>
</organism>
<dbReference type="PROSITE" id="PS50280">
    <property type="entry name" value="SET"/>
    <property type="match status" value="1"/>
</dbReference>
<reference evidence="4 5" key="1">
    <citation type="journal article" date="2020" name="G3 (Bethesda)">
        <title>Improved Reference Genome for Cyclotella cryptica CCMP332, a Model for Cell Wall Morphogenesis, Salinity Adaptation, and Lipid Production in Diatoms (Bacillariophyta).</title>
        <authorList>
            <person name="Roberts W.R."/>
            <person name="Downey K.M."/>
            <person name="Ruck E.C."/>
            <person name="Traller J.C."/>
            <person name="Alverson A.J."/>
        </authorList>
    </citation>
    <scope>NUCLEOTIDE SEQUENCE [LARGE SCALE GENOMIC DNA]</scope>
    <source>
        <strain evidence="4 5">CCMP332</strain>
    </source>
</reference>
<evidence type="ECO:0000313" key="4">
    <source>
        <dbReference type="EMBL" id="KAL3797357.1"/>
    </source>
</evidence>
<evidence type="ECO:0000256" key="1">
    <source>
        <dbReference type="SAM" id="MobiDB-lite"/>
    </source>
</evidence>
<accession>A0ABD3QB99</accession>
<dbReference type="InterPro" id="IPR046341">
    <property type="entry name" value="SET_dom_sf"/>
</dbReference>
<evidence type="ECO:0000259" key="3">
    <source>
        <dbReference type="PROSITE" id="PS50280"/>
    </source>
</evidence>
<feature type="signal peptide" evidence="2">
    <location>
        <begin position="1"/>
        <end position="18"/>
    </location>
</feature>
<dbReference type="Gene3D" id="2.170.270.10">
    <property type="entry name" value="SET domain"/>
    <property type="match status" value="2"/>
</dbReference>
<sequence>MFHRVHLLPALLLACIHGHNPCVASVEAGVTFSRGDRNGYLSAQGVSETNAPPLDPSHFKLLRKQLANPTIPTEVTHDDPEKCKLYLAESSIPNAGLGLYTTIPYQRHQTIGHSEIGILLHDRWFHDPKSLTTEQLIGHYAWGPDRLSYGKFEAGRSGVLLSGIGMACNDMPTASNVWQAPILSLSKFWEDGTDTLAEEGSKHETLQDVGRGSSSWHSGIRFQSMRELQAGEELFIGYGSGWFEARKDMVGPIPQKQHYESAYKILKQFWGNAEKDGLGLESPALQKRYEDRILKADWMRDMLRLALPQNATDIPTVLQIGAAKFAMKDFNSKRSVDWLKKNGVCVDNIVSGTSTIPQAGRGAFAARTIKEGGIIATTPVVSLDLDQIKLREEVLGSDGNNYIIHGGFQLVMNYCYGHDKSTLIFLPTMPAVSFINHGSKEDANAEVRWSTSPHHKSEWLDSPLEIMKQRQKSGLLFDIVATKEIKRGDEVLLYYGKEWEDSWNTHIDNWGKKSNFTEKNGIPTAADYNQIGKDSTVRTIWEQKIDPYPEHLMTTCFFIPPESCRAPSDKSQDVKCEVRSNYTFGMDQAYLHPCDIISRSSDGKGGHWYTAKVGIPKNDAMNHNLKENSGKPPAPGAASKSASEYYLVEYMPRYAIRIVDKPYTKDQFRKGAFRQFIGIGKGMMPDEWMDLQ</sequence>
<proteinExistence type="predicted"/>
<evidence type="ECO:0000313" key="5">
    <source>
        <dbReference type="Proteomes" id="UP001516023"/>
    </source>
</evidence>
<dbReference type="Proteomes" id="UP001516023">
    <property type="component" value="Unassembled WGS sequence"/>
</dbReference>
<gene>
    <name evidence="4" type="ORF">HJC23_010483</name>
</gene>
<evidence type="ECO:0000256" key="2">
    <source>
        <dbReference type="SAM" id="SignalP"/>
    </source>
</evidence>
<feature type="domain" description="SET" evidence="3">
    <location>
        <begin position="347"/>
        <end position="496"/>
    </location>
</feature>
<feature type="region of interest" description="Disordered" evidence="1">
    <location>
        <begin position="620"/>
        <end position="639"/>
    </location>
</feature>
<dbReference type="AlphaFoldDB" id="A0ABD3QB99"/>
<dbReference type="EMBL" id="JABMIG020000055">
    <property type="protein sequence ID" value="KAL3797357.1"/>
    <property type="molecule type" value="Genomic_DNA"/>
</dbReference>
<name>A0ABD3QB99_9STRA</name>
<comment type="caution">
    <text evidence="4">The sequence shown here is derived from an EMBL/GenBank/DDBJ whole genome shotgun (WGS) entry which is preliminary data.</text>
</comment>
<keyword evidence="2" id="KW-0732">Signal</keyword>
<protein>
    <recommendedName>
        <fullName evidence="3">SET domain-containing protein</fullName>
    </recommendedName>
</protein>